<evidence type="ECO:0000313" key="2">
    <source>
        <dbReference type="EMBL" id="RFC83563.1"/>
    </source>
</evidence>
<organism evidence="2 3">
    <name type="scientific">Acinetobacter sichuanensis</name>
    <dbReference type="NCBI Taxonomy" id="2136183"/>
    <lineage>
        <taxon>Bacteria</taxon>
        <taxon>Pseudomonadati</taxon>
        <taxon>Pseudomonadota</taxon>
        <taxon>Gammaproteobacteria</taxon>
        <taxon>Moraxellales</taxon>
        <taxon>Moraxellaceae</taxon>
        <taxon>Acinetobacter</taxon>
    </lineage>
</organism>
<dbReference type="AlphaFoldDB" id="A0A371YQ33"/>
<evidence type="ECO:0000313" key="3">
    <source>
        <dbReference type="Proteomes" id="UP000240957"/>
    </source>
</evidence>
<gene>
    <name evidence="2" type="ORF">C9E89_010460</name>
</gene>
<reference evidence="2 3" key="1">
    <citation type="submission" date="2018-08" db="EMBL/GenBank/DDBJ databases">
        <title>The draft genome of Acinetobacter sichuanensis strain WCHAc060041.</title>
        <authorList>
            <person name="Qin J."/>
            <person name="Feng Y."/>
            <person name="Zong Z."/>
        </authorList>
    </citation>
    <scope>NUCLEOTIDE SEQUENCE [LARGE SCALE GENOMIC DNA]</scope>
    <source>
        <strain evidence="2 3">WCHAc060041</strain>
    </source>
</reference>
<feature type="signal peptide" evidence="1">
    <location>
        <begin position="1"/>
        <end position="22"/>
    </location>
</feature>
<sequence>MKKMMKTYQFLMLFLLSFCLNACGDFTHFQQHADEQFGDQHFKTAIALIELHKVRFGEYPASLDDLKYTGDWDLLALNSVSYHKVENGYHLDILKGWVGQPKLNYPQEFWQGIGLKQSNAK</sequence>
<evidence type="ECO:0000256" key="1">
    <source>
        <dbReference type="SAM" id="SignalP"/>
    </source>
</evidence>
<dbReference type="OrthoDB" id="5953893at2"/>
<name>A0A371YQ33_9GAMM</name>
<dbReference type="Proteomes" id="UP000240957">
    <property type="component" value="Unassembled WGS sequence"/>
</dbReference>
<accession>A0A371YQ33</accession>
<dbReference type="EMBL" id="PYIX02000015">
    <property type="protein sequence ID" value="RFC83563.1"/>
    <property type="molecule type" value="Genomic_DNA"/>
</dbReference>
<proteinExistence type="predicted"/>
<protein>
    <submittedName>
        <fullName evidence="2">Uncharacterized protein</fullName>
    </submittedName>
</protein>
<feature type="chain" id="PRO_5017042669" evidence="1">
    <location>
        <begin position="23"/>
        <end position="121"/>
    </location>
</feature>
<keyword evidence="1" id="KW-0732">Signal</keyword>
<comment type="caution">
    <text evidence="2">The sequence shown here is derived from an EMBL/GenBank/DDBJ whole genome shotgun (WGS) entry which is preliminary data.</text>
</comment>